<dbReference type="InterPro" id="IPR050101">
    <property type="entry name" value="CinA"/>
</dbReference>
<dbReference type="KEGG" id="chyd:H4K34_14145"/>
<name>A0A7H0VCR2_9FLAO</name>
<dbReference type="NCBIfam" id="TIGR00200">
    <property type="entry name" value="cinA_nterm"/>
    <property type="match status" value="1"/>
</dbReference>
<keyword evidence="4" id="KW-1185">Reference proteome</keyword>
<dbReference type="Proteomes" id="UP000516305">
    <property type="component" value="Chromosome"/>
</dbReference>
<proteinExistence type="inferred from homology"/>
<dbReference type="Gene3D" id="3.40.980.10">
    <property type="entry name" value="MoaB/Mog-like domain"/>
    <property type="match status" value="1"/>
</dbReference>
<dbReference type="SMART" id="SM00852">
    <property type="entry name" value="MoCF_biosynth"/>
    <property type="match status" value="1"/>
</dbReference>
<dbReference type="InterPro" id="IPR001453">
    <property type="entry name" value="MoaB/Mog_dom"/>
</dbReference>
<gene>
    <name evidence="3" type="ORF">H4K34_14145</name>
</gene>
<dbReference type="Pfam" id="PF00994">
    <property type="entry name" value="MoCF_biosynth"/>
    <property type="match status" value="1"/>
</dbReference>
<feature type="domain" description="MoaB/Mog" evidence="2">
    <location>
        <begin position="4"/>
        <end position="171"/>
    </location>
</feature>
<dbReference type="RefSeq" id="WP_210758042.1">
    <property type="nucleotide sequence ID" value="NZ_CP060139.1"/>
</dbReference>
<dbReference type="InterPro" id="IPR036653">
    <property type="entry name" value="CinA-like_C"/>
</dbReference>
<dbReference type="InterPro" id="IPR036425">
    <property type="entry name" value="MoaB/Mog-like_dom_sf"/>
</dbReference>
<dbReference type="NCBIfam" id="TIGR00199">
    <property type="entry name" value="PncC_domain"/>
    <property type="match status" value="1"/>
</dbReference>
<dbReference type="InterPro" id="IPR041424">
    <property type="entry name" value="CinA_KH"/>
</dbReference>
<protein>
    <recommendedName>
        <fullName evidence="1">CinA-like protein</fullName>
    </recommendedName>
</protein>
<comment type="similarity">
    <text evidence="1">Belongs to the CinA family.</text>
</comment>
<evidence type="ECO:0000313" key="3">
    <source>
        <dbReference type="EMBL" id="QNR23510.1"/>
    </source>
</evidence>
<dbReference type="PIRSF" id="PIRSF006728">
    <property type="entry name" value="CinA"/>
    <property type="match status" value="1"/>
</dbReference>
<dbReference type="InterPro" id="IPR008136">
    <property type="entry name" value="CinA_C"/>
</dbReference>
<dbReference type="CDD" id="cd00885">
    <property type="entry name" value="cinA"/>
    <property type="match status" value="1"/>
</dbReference>
<dbReference type="Gene3D" id="3.90.950.20">
    <property type="entry name" value="CinA-like"/>
    <property type="match status" value="1"/>
</dbReference>
<dbReference type="SUPFAM" id="SSF142433">
    <property type="entry name" value="CinA-like"/>
    <property type="match status" value="1"/>
</dbReference>
<accession>A0A7H0VCR2</accession>
<dbReference type="PANTHER" id="PTHR13939:SF0">
    <property type="entry name" value="NMN AMIDOHYDROLASE-LIKE PROTEIN YFAY"/>
    <property type="match status" value="1"/>
</dbReference>
<sequence length="415" mass="45476">MQAEIIAIGDELLIGQTIDTNSAFIAAQLNLQGIKVWQKKVVADTADAIRSALDEVHADTRYVFMTGGLGPTKDDITKKTLLDYFGGEMVFKDEVFEHIRKLFQGFNREPKEVHRQQAFVPSSCEAILNETGTAPGMRFEKGDRYYFSTPGVPYETEHLVADKIVPWIVNTQMEGKLYHKTLITQGIGESDLAEMLTEWEDELPAELKLAYLPSPGLVRLRLTGQAETKEKSKALVEEGIAIMRSKLGDLIFGEDVSSLEEIVGKSLQARKMTLATAESCTGGYIGHLITSIPGSSEYYLGGVVSYSNALKMDMLGVKAESLEAYGAVSEQVALEMAEGLRKRTGADFALATTGIAGPGGGTAEKPVGLVWIAVAGPQGSRARSYHFGNHRQRNIRRSALMALDRLRKEVQKIEI</sequence>
<dbReference type="PANTHER" id="PTHR13939">
    <property type="entry name" value="NICOTINAMIDE-NUCLEOTIDE AMIDOHYDROLASE PNCC"/>
    <property type="match status" value="1"/>
</dbReference>
<dbReference type="InterPro" id="IPR008135">
    <property type="entry name" value="Competence-induced_CinA"/>
</dbReference>
<dbReference type="Gene3D" id="3.30.70.2860">
    <property type="match status" value="1"/>
</dbReference>
<dbReference type="EMBL" id="CP060139">
    <property type="protein sequence ID" value="QNR23510.1"/>
    <property type="molecule type" value="Genomic_DNA"/>
</dbReference>
<dbReference type="AlphaFoldDB" id="A0A7H0VCR2"/>
<reference evidence="3 4" key="1">
    <citation type="submission" date="2020-08" db="EMBL/GenBank/DDBJ databases">
        <title>Croceimicrobium hydrocarbonivorans gen. nov., sp. nov., a novel marine bacterium isolated from a bacterial consortium that degrades polyethylene terephthalate.</title>
        <authorList>
            <person name="Liu R."/>
        </authorList>
    </citation>
    <scope>NUCLEOTIDE SEQUENCE [LARGE SCALE GENOMIC DNA]</scope>
    <source>
        <strain evidence="3 4">A20-9</strain>
    </source>
</reference>
<dbReference type="Pfam" id="PF02464">
    <property type="entry name" value="CinA"/>
    <property type="match status" value="1"/>
</dbReference>
<dbReference type="HAMAP" id="MF_00226_B">
    <property type="entry name" value="CinA_B"/>
    <property type="match status" value="1"/>
</dbReference>
<dbReference type="Pfam" id="PF18146">
    <property type="entry name" value="CinA_KH"/>
    <property type="match status" value="1"/>
</dbReference>
<evidence type="ECO:0000256" key="1">
    <source>
        <dbReference type="HAMAP-Rule" id="MF_00226"/>
    </source>
</evidence>
<dbReference type="SUPFAM" id="SSF53218">
    <property type="entry name" value="Molybdenum cofactor biosynthesis proteins"/>
    <property type="match status" value="1"/>
</dbReference>
<evidence type="ECO:0000313" key="4">
    <source>
        <dbReference type="Proteomes" id="UP000516305"/>
    </source>
</evidence>
<evidence type="ECO:0000259" key="2">
    <source>
        <dbReference type="SMART" id="SM00852"/>
    </source>
</evidence>
<dbReference type="NCBIfam" id="NF001813">
    <property type="entry name" value="PRK00549.1"/>
    <property type="match status" value="1"/>
</dbReference>
<organism evidence="3 4">
    <name type="scientific">Croceimicrobium hydrocarbonivorans</name>
    <dbReference type="NCBI Taxonomy" id="2761580"/>
    <lineage>
        <taxon>Bacteria</taxon>
        <taxon>Pseudomonadati</taxon>
        <taxon>Bacteroidota</taxon>
        <taxon>Flavobacteriia</taxon>
        <taxon>Flavobacteriales</taxon>
        <taxon>Owenweeksiaceae</taxon>
        <taxon>Croceimicrobium</taxon>
    </lineage>
</organism>